<accession>A0ABR2DZI9</accession>
<evidence type="ECO:0000256" key="5">
    <source>
        <dbReference type="ARBA" id="ARBA00022723"/>
    </source>
</evidence>
<evidence type="ECO:0000256" key="6">
    <source>
        <dbReference type="ARBA" id="ARBA00022729"/>
    </source>
</evidence>
<comment type="caution">
    <text evidence="12">The sequence shown here is derived from an EMBL/GenBank/DDBJ whole genome shotgun (WGS) entry which is preliminary data.</text>
</comment>
<evidence type="ECO:0000256" key="3">
    <source>
        <dbReference type="ARBA" id="ARBA00022523"/>
    </source>
</evidence>
<dbReference type="InterPro" id="IPR006045">
    <property type="entry name" value="Cupin_1"/>
</dbReference>
<evidence type="ECO:0000256" key="4">
    <source>
        <dbReference type="ARBA" id="ARBA00022525"/>
    </source>
</evidence>
<dbReference type="SMART" id="SM00835">
    <property type="entry name" value="Cupin_1"/>
    <property type="match status" value="1"/>
</dbReference>
<dbReference type="InterPro" id="IPR011051">
    <property type="entry name" value="RmlC_Cupin_sf"/>
</dbReference>
<dbReference type="InterPro" id="IPR001929">
    <property type="entry name" value="Germin"/>
</dbReference>
<dbReference type="PANTHER" id="PTHR31238">
    <property type="entry name" value="GERMIN-LIKE PROTEIN SUBFAMILY 3 MEMBER 3"/>
    <property type="match status" value="1"/>
</dbReference>
<feature type="signal peptide" evidence="10">
    <location>
        <begin position="1"/>
        <end position="19"/>
    </location>
</feature>
<evidence type="ECO:0000256" key="7">
    <source>
        <dbReference type="ARBA" id="ARBA00023157"/>
    </source>
</evidence>
<sequence length="208" mass="22217">MMFLLILFTSAFLFPSSNALDFCVGDLGAPQDPAGYSCKKAEAVTVKDFVFSGLSVAGNTSNVMKAAVTPAFSTQFPGINGLGVSLARLDLAVGGRTAMHTHPEGTEVLTIIQGTLCAGFISSTNKVYLTSLHEGDVMAFPQGLMHFQINVGKSPALAFASFSSTSPVIYFMDYAWFANDLPTQILQKTTFLDPDQIQRLKELLGGTN</sequence>
<dbReference type="CDD" id="cd02241">
    <property type="entry name" value="cupin_OxOx"/>
    <property type="match status" value="1"/>
</dbReference>
<dbReference type="Pfam" id="PF00190">
    <property type="entry name" value="Cupin_1"/>
    <property type="match status" value="1"/>
</dbReference>
<feature type="domain" description="Cupin type-1" evidence="11">
    <location>
        <begin position="52"/>
        <end position="198"/>
    </location>
</feature>
<dbReference type="EMBL" id="JBBPBM010000020">
    <property type="protein sequence ID" value="KAK8550341.1"/>
    <property type="molecule type" value="Genomic_DNA"/>
</dbReference>
<keyword evidence="5 10" id="KW-0479">Metal-binding</keyword>
<keyword evidence="4 10" id="KW-0964">Secreted</keyword>
<evidence type="ECO:0000313" key="13">
    <source>
        <dbReference type="Proteomes" id="UP001472677"/>
    </source>
</evidence>
<dbReference type="InterPro" id="IPR014710">
    <property type="entry name" value="RmlC-like_jellyroll"/>
</dbReference>
<protein>
    <recommendedName>
        <fullName evidence="10">Germin-like protein</fullName>
    </recommendedName>
</protein>
<comment type="similarity">
    <text evidence="2 10">Belongs to the germin family.</text>
</comment>
<keyword evidence="9 10" id="KW-0464">Manganese</keyword>
<evidence type="ECO:0000256" key="1">
    <source>
        <dbReference type="ARBA" id="ARBA00004271"/>
    </source>
</evidence>
<keyword evidence="3 10" id="KW-0052">Apoplast</keyword>
<keyword evidence="13" id="KW-1185">Reference proteome</keyword>
<evidence type="ECO:0000313" key="12">
    <source>
        <dbReference type="EMBL" id="KAK8550341.1"/>
    </source>
</evidence>
<comment type="subcellular location">
    <subcellularLocation>
        <location evidence="1 10">Secreted</location>
        <location evidence="1 10">Extracellular space</location>
        <location evidence="1 10">Apoplast</location>
    </subcellularLocation>
</comment>
<dbReference type="Proteomes" id="UP001472677">
    <property type="component" value="Unassembled WGS sequence"/>
</dbReference>
<feature type="chain" id="PRO_5044966788" description="Germin-like protein" evidence="10">
    <location>
        <begin position="20"/>
        <end position="208"/>
    </location>
</feature>
<proteinExistence type="inferred from homology"/>
<evidence type="ECO:0000256" key="2">
    <source>
        <dbReference type="ARBA" id="ARBA00007456"/>
    </source>
</evidence>
<keyword evidence="8" id="KW-0325">Glycoprotein</keyword>
<dbReference type="PRINTS" id="PR00325">
    <property type="entry name" value="GERMIN"/>
</dbReference>
<dbReference type="InterPro" id="IPR019780">
    <property type="entry name" value="Germin_Mn-BS"/>
</dbReference>
<keyword evidence="7" id="KW-1015">Disulfide bond</keyword>
<dbReference type="PROSITE" id="PS00725">
    <property type="entry name" value="GERMIN"/>
    <property type="match status" value="1"/>
</dbReference>
<dbReference type="SUPFAM" id="SSF51182">
    <property type="entry name" value="RmlC-like cupins"/>
    <property type="match status" value="1"/>
</dbReference>
<keyword evidence="6 10" id="KW-0732">Signal</keyword>
<organism evidence="12 13">
    <name type="scientific">Hibiscus sabdariffa</name>
    <name type="common">roselle</name>
    <dbReference type="NCBI Taxonomy" id="183260"/>
    <lineage>
        <taxon>Eukaryota</taxon>
        <taxon>Viridiplantae</taxon>
        <taxon>Streptophyta</taxon>
        <taxon>Embryophyta</taxon>
        <taxon>Tracheophyta</taxon>
        <taxon>Spermatophyta</taxon>
        <taxon>Magnoliopsida</taxon>
        <taxon>eudicotyledons</taxon>
        <taxon>Gunneridae</taxon>
        <taxon>Pentapetalae</taxon>
        <taxon>rosids</taxon>
        <taxon>malvids</taxon>
        <taxon>Malvales</taxon>
        <taxon>Malvaceae</taxon>
        <taxon>Malvoideae</taxon>
        <taxon>Hibiscus</taxon>
    </lineage>
</organism>
<name>A0ABR2DZI9_9ROSI</name>
<evidence type="ECO:0000256" key="8">
    <source>
        <dbReference type="ARBA" id="ARBA00023180"/>
    </source>
</evidence>
<evidence type="ECO:0000259" key="11">
    <source>
        <dbReference type="SMART" id="SM00835"/>
    </source>
</evidence>
<dbReference type="Gene3D" id="2.60.120.10">
    <property type="entry name" value="Jelly Rolls"/>
    <property type="match status" value="1"/>
</dbReference>
<evidence type="ECO:0000256" key="10">
    <source>
        <dbReference type="RuleBase" id="RU366015"/>
    </source>
</evidence>
<reference evidence="12 13" key="1">
    <citation type="journal article" date="2024" name="G3 (Bethesda)">
        <title>Genome assembly of Hibiscus sabdariffa L. provides insights into metabolisms of medicinal natural products.</title>
        <authorList>
            <person name="Kim T."/>
        </authorList>
    </citation>
    <scope>NUCLEOTIDE SEQUENCE [LARGE SCALE GENOMIC DNA]</scope>
    <source>
        <strain evidence="12">TK-2024</strain>
        <tissue evidence="12">Old leaves</tissue>
    </source>
</reference>
<gene>
    <name evidence="12" type="ORF">V6N12_039054</name>
</gene>
<evidence type="ECO:0000256" key="9">
    <source>
        <dbReference type="ARBA" id="ARBA00023211"/>
    </source>
</evidence>